<keyword evidence="2" id="KW-1185">Reference proteome</keyword>
<gene>
    <name evidence="1" type="ORF">COCC4DRAFT_72111</name>
</gene>
<dbReference type="Proteomes" id="UP000012338">
    <property type="component" value="Unassembled WGS sequence"/>
</dbReference>
<dbReference type="HOGENOM" id="CLU_171226_0_0_1"/>
<name>N4XEJ1_COCH4</name>
<proteinExistence type="predicted"/>
<evidence type="ECO:0000313" key="2">
    <source>
        <dbReference type="Proteomes" id="UP000012338"/>
    </source>
</evidence>
<protein>
    <submittedName>
        <fullName evidence="1">Uncharacterized protein</fullName>
    </submittedName>
</protein>
<accession>N4XEJ1</accession>
<dbReference type="EMBL" id="KB733455">
    <property type="protein sequence ID" value="ENI04981.1"/>
    <property type="molecule type" value="Genomic_DNA"/>
</dbReference>
<evidence type="ECO:0000313" key="1">
    <source>
        <dbReference type="EMBL" id="ENI04981.1"/>
    </source>
</evidence>
<sequence>MLSNRVDLSIVDARLLPRFDQTWQFFALGTEQSHYAMSHERLMPNTSPCSQLKACQWHMMVTQPASKPPFSLLSHARVTFYKKIISLISHGTNPPHLAQRGANCQHVSGPAIY</sequence>
<reference evidence="1 2" key="1">
    <citation type="journal article" date="2012" name="PLoS Pathog.">
        <title>Diverse lifestyles and strategies of plant pathogenesis encoded in the genomes of eighteen Dothideomycetes fungi.</title>
        <authorList>
            <person name="Ohm R.A."/>
            <person name="Feau N."/>
            <person name="Henrissat B."/>
            <person name="Schoch C.L."/>
            <person name="Horwitz B.A."/>
            <person name="Barry K.W."/>
            <person name="Condon B.J."/>
            <person name="Copeland A.C."/>
            <person name="Dhillon B."/>
            <person name="Glaser F."/>
            <person name="Hesse C.N."/>
            <person name="Kosti I."/>
            <person name="LaButti K."/>
            <person name="Lindquist E.A."/>
            <person name="Lucas S."/>
            <person name="Salamov A.A."/>
            <person name="Bradshaw R.E."/>
            <person name="Ciuffetti L."/>
            <person name="Hamelin R.C."/>
            <person name="Kema G.H.J."/>
            <person name="Lawrence C."/>
            <person name="Scott J.A."/>
            <person name="Spatafora J.W."/>
            <person name="Turgeon B.G."/>
            <person name="de Wit P.J.G.M."/>
            <person name="Zhong S."/>
            <person name="Goodwin S.B."/>
            <person name="Grigoriev I.V."/>
        </authorList>
    </citation>
    <scope>NUCLEOTIDE SEQUENCE [LARGE SCALE GENOMIC DNA]</scope>
    <source>
        <strain evidence="2">C4 / ATCC 48331 / race T</strain>
    </source>
</reference>
<reference evidence="2" key="2">
    <citation type="journal article" date="2013" name="PLoS Genet.">
        <title>Comparative genome structure, secondary metabolite, and effector coding capacity across Cochliobolus pathogens.</title>
        <authorList>
            <person name="Condon B.J."/>
            <person name="Leng Y."/>
            <person name="Wu D."/>
            <person name="Bushley K.E."/>
            <person name="Ohm R.A."/>
            <person name="Otillar R."/>
            <person name="Martin J."/>
            <person name="Schackwitz W."/>
            <person name="Grimwood J."/>
            <person name="MohdZainudin N."/>
            <person name="Xue C."/>
            <person name="Wang R."/>
            <person name="Manning V.A."/>
            <person name="Dhillon B."/>
            <person name="Tu Z.J."/>
            <person name="Steffenson B.J."/>
            <person name="Salamov A."/>
            <person name="Sun H."/>
            <person name="Lowry S."/>
            <person name="LaButti K."/>
            <person name="Han J."/>
            <person name="Copeland A."/>
            <person name="Lindquist E."/>
            <person name="Barry K."/>
            <person name="Schmutz J."/>
            <person name="Baker S.E."/>
            <person name="Ciuffetti L.M."/>
            <person name="Grigoriev I.V."/>
            <person name="Zhong S."/>
            <person name="Turgeon B.G."/>
        </authorList>
    </citation>
    <scope>NUCLEOTIDE SEQUENCE [LARGE SCALE GENOMIC DNA]</scope>
    <source>
        <strain evidence="2">C4 / ATCC 48331 / race T</strain>
    </source>
</reference>
<organism evidence="1 2">
    <name type="scientific">Cochliobolus heterostrophus (strain C4 / ATCC 48331 / race T)</name>
    <name type="common">Southern corn leaf blight fungus</name>
    <name type="synonym">Bipolaris maydis</name>
    <dbReference type="NCBI Taxonomy" id="665024"/>
    <lineage>
        <taxon>Eukaryota</taxon>
        <taxon>Fungi</taxon>
        <taxon>Dikarya</taxon>
        <taxon>Ascomycota</taxon>
        <taxon>Pezizomycotina</taxon>
        <taxon>Dothideomycetes</taxon>
        <taxon>Pleosporomycetidae</taxon>
        <taxon>Pleosporales</taxon>
        <taxon>Pleosporineae</taxon>
        <taxon>Pleosporaceae</taxon>
        <taxon>Bipolaris</taxon>
    </lineage>
</organism>
<dbReference type="AlphaFoldDB" id="N4XEJ1"/>